<evidence type="ECO:0000313" key="6">
    <source>
        <dbReference type="EMBL" id="AKQ04324.1"/>
    </source>
</evidence>
<name>A0A0H4TTZ6_9BACT</name>
<dbReference type="PANTHER" id="PTHR14413:SF16">
    <property type="entry name" value="LARGE RIBOSOMAL SUBUNIT PROTEIN BL17M"/>
    <property type="match status" value="1"/>
</dbReference>
<dbReference type="GO" id="GO:0003735">
    <property type="term" value="F:structural constituent of ribosome"/>
    <property type="evidence" value="ECO:0007669"/>
    <property type="project" value="InterPro"/>
</dbReference>
<dbReference type="GO" id="GO:0006412">
    <property type="term" value="P:translation"/>
    <property type="evidence" value="ECO:0007669"/>
    <property type="project" value="UniProtKB-UniRule"/>
</dbReference>
<dbReference type="EMBL" id="KT007035">
    <property type="protein sequence ID" value="AKQ04324.1"/>
    <property type="molecule type" value="Genomic_DNA"/>
</dbReference>
<accession>A0A0H4TTZ6</accession>
<evidence type="ECO:0000256" key="3">
    <source>
        <dbReference type="ARBA" id="ARBA00023274"/>
    </source>
</evidence>
<sequence length="127" mass="14446">MRHRKAGKQLGRDTKHRRSLFRNLVTSLFEHGKIETTITKAKAIRPIAERMITIGKRGGLHERRRALAYIKSESVVVRLFDSIAPQFHDKAGGYLKIVRTRQRLGDSAPMAIIELIGVKKEESKKSS</sequence>
<dbReference type="GO" id="GO:0022625">
    <property type="term" value="C:cytosolic large ribosomal subunit"/>
    <property type="evidence" value="ECO:0007669"/>
    <property type="project" value="TreeGrafter"/>
</dbReference>
<dbReference type="InterPro" id="IPR036373">
    <property type="entry name" value="Ribosomal_bL17_sf"/>
</dbReference>
<dbReference type="PROSITE" id="PS01167">
    <property type="entry name" value="RIBOSOMAL_L17"/>
    <property type="match status" value="1"/>
</dbReference>
<reference evidence="6" key="1">
    <citation type="journal article" date="2015" name="ISME J.">
        <title>Aquifer environment selects for microbial species cohorts in sediment and groundwater.</title>
        <authorList>
            <person name="Hug L.A."/>
            <person name="Thomas B.C."/>
            <person name="Brown C.T."/>
            <person name="Frischkorn K.R."/>
            <person name="Williams K.H."/>
            <person name="Tringe S.G."/>
            <person name="Banfield J.F."/>
        </authorList>
    </citation>
    <scope>NUCLEOTIDE SEQUENCE</scope>
</reference>
<dbReference type="Pfam" id="PF01196">
    <property type="entry name" value="Ribosomal_L17"/>
    <property type="match status" value="1"/>
</dbReference>
<dbReference type="Gene3D" id="3.90.1030.10">
    <property type="entry name" value="Ribosomal protein L17"/>
    <property type="match status" value="1"/>
</dbReference>
<evidence type="ECO:0000256" key="5">
    <source>
        <dbReference type="RuleBase" id="RU000660"/>
    </source>
</evidence>
<dbReference type="InterPro" id="IPR000456">
    <property type="entry name" value="Ribosomal_bL17"/>
</dbReference>
<evidence type="ECO:0000256" key="4">
    <source>
        <dbReference type="HAMAP-Rule" id="MF_01368"/>
    </source>
</evidence>
<evidence type="ECO:0000256" key="2">
    <source>
        <dbReference type="ARBA" id="ARBA00022980"/>
    </source>
</evidence>
<dbReference type="HAMAP" id="MF_01368">
    <property type="entry name" value="Ribosomal_bL17"/>
    <property type="match status" value="1"/>
</dbReference>
<gene>
    <name evidence="4 6" type="primary">rplQ</name>
</gene>
<comment type="similarity">
    <text evidence="1 4 5">Belongs to the bacterial ribosomal protein bL17 family.</text>
</comment>
<dbReference type="NCBIfam" id="TIGR00059">
    <property type="entry name" value="L17"/>
    <property type="match status" value="1"/>
</dbReference>
<dbReference type="AlphaFoldDB" id="A0A0H4TTZ6"/>
<dbReference type="InterPro" id="IPR047859">
    <property type="entry name" value="Ribosomal_bL17_CS"/>
</dbReference>
<proteinExistence type="inferred from homology"/>
<keyword evidence="3 4" id="KW-0687">Ribonucleoprotein</keyword>
<organism evidence="6">
    <name type="scientific">uncultured Nitrospirae bacterium Rifle_16ft_4_minimus_4901</name>
    <dbReference type="NCBI Taxonomy" id="1665132"/>
    <lineage>
        <taxon>Bacteria</taxon>
        <taxon>Pseudomonadati</taxon>
        <taxon>Nitrospirota</taxon>
        <taxon>environmental samples</taxon>
    </lineage>
</organism>
<dbReference type="PANTHER" id="PTHR14413">
    <property type="entry name" value="RIBOSOMAL PROTEIN L17"/>
    <property type="match status" value="1"/>
</dbReference>
<keyword evidence="2 4" id="KW-0689">Ribosomal protein</keyword>
<dbReference type="SUPFAM" id="SSF64263">
    <property type="entry name" value="Prokaryotic ribosomal protein L17"/>
    <property type="match status" value="1"/>
</dbReference>
<evidence type="ECO:0000256" key="1">
    <source>
        <dbReference type="ARBA" id="ARBA00008777"/>
    </source>
</evidence>
<dbReference type="FunFam" id="3.90.1030.10:FF:000001">
    <property type="entry name" value="50S ribosomal protein L17"/>
    <property type="match status" value="1"/>
</dbReference>
<comment type="subunit">
    <text evidence="4">Part of the 50S ribosomal subunit. Contacts protein L32.</text>
</comment>
<protein>
    <recommendedName>
        <fullName evidence="4">Large ribosomal subunit protein bL17</fullName>
    </recommendedName>
</protein>